<accession>A0A0P6XUE9</accession>
<feature type="transmembrane region" description="Helical" evidence="1">
    <location>
        <begin position="56"/>
        <end position="80"/>
    </location>
</feature>
<feature type="transmembrane region" description="Helical" evidence="1">
    <location>
        <begin position="238"/>
        <end position="259"/>
    </location>
</feature>
<evidence type="ECO:0000256" key="1">
    <source>
        <dbReference type="SAM" id="Phobius"/>
    </source>
</evidence>
<protein>
    <submittedName>
        <fullName evidence="2">Uncharacterized protein</fullName>
    </submittedName>
</protein>
<feature type="transmembrane region" description="Helical" evidence="1">
    <location>
        <begin position="114"/>
        <end position="135"/>
    </location>
</feature>
<proteinExistence type="predicted"/>
<dbReference type="RefSeq" id="WP_054522217.1">
    <property type="nucleotide sequence ID" value="NZ_LGKO01000005.1"/>
</dbReference>
<keyword evidence="3" id="KW-1185">Reference proteome</keyword>
<sequence>MNPSRSGPESRLDRLTRRWWFYLIIVFITFLPLYSQKPYDPRQTSQVINEVLMRPLIYSIPRIFPLFKVIPIILIAWLFVQPRKAYRWFALYAGINLIGIALLQNTAFTPQYGLVIIIGNVVLFGAIGLGWFLEAWHPTADFSARPLPARAFLLFPLMLAAFWMPVQSDGMRLDFNPWLFFTNEAGLTGCMMLTVYTGIQAIFYPDVNLGLMRLSGFIGLLIAILNLLTHFILIPTNFWIGVLHLPLFLVSLSAFLLSLRRPRG</sequence>
<feature type="transmembrane region" description="Helical" evidence="1">
    <location>
        <begin position="211"/>
        <end position="232"/>
    </location>
</feature>
<keyword evidence="1" id="KW-0812">Transmembrane</keyword>
<keyword evidence="1" id="KW-1133">Transmembrane helix</keyword>
<feature type="transmembrane region" description="Helical" evidence="1">
    <location>
        <begin position="89"/>
        <end position="108"/>
    </location>
</feature>
<gene>
    <name evidence="2" type="ORF">SE15_11395</name>
</gene>
<comment type="caution">
    <text evidence="2">The sequence shown here is derived from an EMBL/GenBank/DDBJ whole genome shotgun (WGS) entry which is preliminary data.</text>
</comment>
<evidence type="ECO:0000313" key="3">
    <source>
        <dbReference type="Proteomes" id="UP000050544"/>
    </source>
</evidence>
<feature type="transmembrane region" description="Helical" evidence="1">
    <location>
        <begin position="178"/>
        <end position="199"/>
    </location>
</feature>
<reference evidence="2 3" key="1">
    <citation type="submission" date="2015-07" db="EMBL/GenBank/DDBJ databases">
        <title>Whole genome sequence of Thermanaerothrix daxensis DSM 23592.</title>
        <authorList>
            <person name="Hemp J."/>
            <person name="Ward L.M."/>
            <person name="Pace L.A."/>
            <person name="Fischer W.W."/>
        </authorList>
    </citation>
    <scope>NUCLEOTIDE SEQUENCE [LARGE SCALE GENOMIC DNA]</scope>
    <source>
        <strain evidence="2 3">GNS-1</strain>
    </source>
</reference>
<dbReference type="EMBL" id="LGKO01000005">
    <property type="protein sequence ID" value="KPL82683.1"/>
    <property type="molecule type" value="Genomic_DNA"/>
</dbReference>
<dbReference type="AlphaFoldDB" id="A0A0P6XUE9"/>
<dbReference type="Proteomes" id="UP000050544">
    <property type="component" value="Unassembled WGS sequence"/>
</dbReference>
<dbReference type="OrthoDB" id="5192627at2"/>
<name>A0A0P6XUE9_9CHLR</name>
<organism evidence="2 3">
    <name type="scientific">Thermanaerothrix daxensis</name>
    <dbReference type="NCBI Taxonomy" id="869279"/>
    <lineage>
        <taxon>Bacteria</taxon>
        <taxon>Bacillati</taxon>
        <taxon>Chloroflexota</taxon>
        <taxon>Anaerolineae</taxon>
        <taxon>Anaerolineales</taxon>
        <taxon>Anaerolineaceae</taxon>
        <taxon>Thermanaerothrix</taxon>
    </lineage>
</organism>
<evidence type="ECO:0000313" key="2">
    <source>
        <dbReference type="EMBL" id="KPL82683.1"/>
    </source>
</evidence>
<keyword evidence="1" id="KW-0472">Membrane</keyword>
<feature type="transmembrane region" description="Helical" evidence="1">
    <location>
        <begin position="147"/>
        <end position="166"/>
    </location>
</feature>
<feature type="transmembrane region" description="Helical" evidence="1">
    <location>
        <begin position="20"/>
        <end position="36"/>
    </location>
</feature>